<proteinExistence type="predicted"/>
<keyword evidence="2" id="KW-1185">Reference proteome</keyword>
<accession>A0AAW2DCG6</accession>
<dbReference type="AlphaFoldDB" id="A0AAW2DCG6"/>
<evidence type="ECO:0000313" key="1">
    <source>
        <dbReference type="EMBL" id="KAL0007299.1"/>
    </source>
</evidence>
<organism evidence="1 2">
    <name type="scientific">Lithocarpus litseifolius</name>
    <dbReference type="NCBI Taxonomy" id="425828"/>
    <lineage>
        <taxon>Eukaryota</taxon>
        <taxon>Viridiplantae</taxon>
        <taxon>Streptophyta</taxon>
        <taxon>Embryophyta</taxon>
        <taxon>Tracheophyta</taxon>
        <taxon>Spermatophyta</taxon>
        <taxon>Magnoliopsida</taxon>
        <taxon>eudicotyledons</taxon>
        <taxon>Gunneridae</taxon>
        <taxon>Pentapetalae</taxon>
        <taxon>rosids</taxon>
        <taxon>fabids</taxon>
        <taxon>Fagales</taxon>
        <taxon>Fagaceae</taxon>
        <taxon>Lithocarpus</taxon>
    </lineage>
</organism>
<reference evidence="1 2" key="1">
    <citation type="submission" date="2024-01" db="EMBL/GenBank/DDBJ databases">
        <title>A telomere-to-telomere, gap-free genome of sweet tea (Lithocarpus litseifolius).</title>
        <authorList>
            <person name="Zhou J."/>
        </authorList>
    </citation>
    <scope>NUCLEOTIDE SEQUENCE [LARGE SCALE GENOMIC DNA]</scope>
    <source>
        <strain evidence="1">Zhou-2022a</strain>
        <tissue evidence="1">Leaf</tissue>
    </source>
</reference>
<gene>
    <name evidence="1" type="ORF">SO802_008801</name>
</gene>
<protein>
    <submittedName>
        <fullName evidence="1">Uncharacterized protein</fullName>
    </submittedName>
</protein>
<comment type="caution">
    <text evidence="1">The sequence shown here is derived from an EMBL/GenBank/DDBJ whole genome shotgun (WGS) entry which is preliminary data.</text>
</comment>
<dbReference type="Proteomes" id="UP001459277">
    <property type="component" value="Unassembled WGS sequence"/>
</dbReference>
<name>A0AAW2DCG6_9ROSI</name>
<evidence type="ECO:0000313" key="2">
    <source>
        <dbReference type="Proteomes" id="UP001459277"/>
    </source>
</evidence>
<sequence>MAVQGRFSKDNYNAWRCVERLRVTGFLGFGCDMSWGAFVLLVSSGEGLMCTNMIGRGTDCLGLRNYNEATGVIRPRHIHGDKCRCPRYLSLLRAVLGVGTQQFIIHLQYSWDQIMQYGQSIDDSETTSYALLITIMQFIAANSESCLGQGLLVVRVSS</sequence>
<dbReference type="EMBL" id="JAZDWU010000003">
    <property type="protein sequence ID" value="KAL0007299.1"/>
    <property type="molecule type" value="Genomic_DNA"/>
</dbReference>